<dbReference type="Proteomes" id="UP000598271">
    <property type="component" value="Unassembled WGS sequence"/>
</dbReference>
<dbReference type="EMBL" id="BMXF01000002">
    <property type="protein sequence ID" value="GHB74094.1"/>
    <property type="molecule type" value="Genomic_DNA"/>
</dbReference>
<gene>
    <name evidence="8" type="ORF">GCM10007390_30480</name>
</gene>
<reference evidence="8 9" key="1">
    <citation type="journal article" date="2014" name="Int. J. Syst. Evol. Microbiol.">
        <title>Complete genome sequence of Corynebacterium casei LMG S-19264T (=DSM 44701T), isolated from a smear-ripened cheese.</title>
        <authorList>
            <consortium name="US DOE Joint Genome Institute (JGI-PGF)"/>
            <person name="Walter F."/>
            <person name="Albersmeier A."/>
            <person name="Kalinowski J."/>
            <person name="Ruckert C."/>
        </authorList>
    </citation>
    <scope>NUCLEOTIDE SEQUENCE [LARGE SCALE GENOMIC DNA]</scope>
    <source>
        <strain evidence="8 9">KCTC 12866</strain>
    </source>
</reference>
<evidence type="ECO:0000256" key="1">
    <source>
        <dbReference type="ARBA" id="ARBA00004442"/>
    </source>
</evidence>
<dbReference type="AlphaFoldDB" id="A0A8J3GAL1"/>
<keyword evidence="4" id="KW-0472">Membrane</keyword>
<comment type="similarity">
    <text evidence="2">Belongs to the SusD family.</text>
</comment>
<accession>A0A8J3GAL1</accession>
<dbReference type="Pfam" id="PF14322">
    <property type="entry name" value="SusD-like_3"/>
    <property type="match status" value="1"/>
</dbReference>
<keyword evidence="3" id="KW-0732">Signal</keyword>
<dbReference type="InterPro" id="IPR033985">
    <property type="entry name" value="SusD-like_N"/>
</dbReference>
<organism evidence="8 9">
    <name type="scientific">Persicitalea jodogahamensis</name>
    <dbReference type="NCBI Taxonomy" id="402147"/>
    <lineage>
        <taxon>Bacteria</taxon>
        <taxon>Pseudomonadati</taxon>
        <taxon>Bacteroidota</taxon>
        <taxon>Cytophagia</taxon>
        <taxon>Cytophagales</taxon>
        <taxon>Spirosomataceae</taxon>
        <taxon>Persicitalea</taxon>
    </lineage>
</organism>
<protein>
    <submittedName>
        <fullName evidence="8">Membrane protein</fullName>
    </submittedName>
</protein>
<evidence type="ECO:0000313" key="9">
    <source>
        <dbReference type="Proteomes" id="UP000598271"/>
    </source>
</evidence>
<dbReference type="InterPro" id="IPR011990">
    <property type="entry name" value="TPR-like_helical_dom_sf"/>
</dbReference>
<dbReference type="InterPro" id="IPR012944">
    <property type="entry name" value="SusD_RagB_dom"/>
</dbReference>
<evidence type="ECO:0000256" key="2">
    <source>
        <dbReference type="ARBA" id="ARBA00006275"/>
    </source>
</evidence>
<evidence type="ECO:0000313" key="8">
    <source>
        <dbReference type="EMBL" id="GHB74094.1"/>
    </source>
</evidence>
<proteinExistence type="inferred from homology"/>
<comment type="subcellular location">
    <subcellularLocation>
        <location evidence="1">Cell outer membrane</location>
    </subcellularLocation>
</comment>
<evidence type="ECO:0000259" key="7">
    <source>
        <dbReference type="Pfam" id="PF14322"/>
    </source>
</evidence>
<evidence type="ECO:0000256" key="4">
    <source>
        <dbReference type="ARBA" id="ARBA00023136"/>
    </source>
</evidence>
<comment type="caution">
    <text evidence="8">The sequence shown here is derived from an EMBL/GenBank/DDBJ whole genome shotgun (WGS) entry which is preliminary data.</text>
</comment>
<dbReference type="GO" id="GO:0009279">
    <property type="term" value="C:cell outer membrane"/>
    <property type="evidence" value="ECO:0007669"/>
    <property type="project" value="UniProtKB-SubCell"/>
</dbReference>
<dbReference type="SUPFAM" id="SSF48452">
    <property type="entry name" value="TPR-like"/>
    <property type="match status" value="1"/>
</dbReference>
<dbReference type="CDD" id="cd08977">
    <property type="entry name" value="SusD"/>
    <property type="match status" value="1"/>
</dbReference>
<sequence length="490" mass="55488">MKSLKKIGLLALSLTFLGCDSLVDLTPESVISVNSFWKTEEDAQGGLVGMYNQFRDFASDDLILLGEARSETLGNGLANASFRIKYFENSLSENDADLNWQQMYRVVNYANLVIKYVPDISFNNEDSKQSVLAQAYCMRAYMYFVMARTWGDLPLITEPVEGYDAETTFKARTSAAEIFQFIKSDIQKANDLFPNNKFSAKRDFWSMPAANMLKADVYLWTAKRLNGGTADLNEALKALNEAEQSDVALLDNFANVFAYNNKGNKEVIMVAHFADLEVGDNYFDDMYIRASEMTPNMGQQAFDIIGAGGGNNYWAPTATLRNQFTSDDQRRNVSFLELYATQNGVRNYVTSVVLKGKGFVVGGARKFLDDVIIYRYADLILMKAEIKNALGQDPTEEINRVRRRAYGNAFAQHQFVNGTKAENDEAILKERLLEFAFEGKRWWDLVRFGKAFEKVPSLKGRQNDQYLLLWPIPLQTLSLNSKLVQNPGYR</sequence>
<dbReference type="Gene3D" id="1.25.40.390">
    <property type="match status" value="1"/>
</dbReference>
<dbReference type="PROSITE" id="PS51257">
    <property type="entry name" value="PROKAR_LIPOPROTEIN"/>
    <property type="match status" value="1"/>
</dbReference>
<dbReference type="RefSeq" id="WP_189565321.1">
    <property type="nucleotide sequence ID" value="NZ_BMXF01000002.1"/>
</dbReference>
<evidence type="ECO:0000256" key="3">
    <source>
        <dbReference type="ARBA" id="ARBA00022729"/>
    </source>
</evidence>
<evidence type="ECO:0000256" key="5">
    <source>
        <dbReference type="ARBA" id="ARBA00023237"/>
    </source>
</evidence>
<dbReference type="Pfam" id="PF07980">
    <property type="entry name" value="SusD_RagB"/>
    <property type="match status" value="1"/>
</dbReference>
<feature type="domain" description="RagB/SusD" evidence="6">
    <location>
        <begin position="368"/>
        <end position="489"/>
    </location>
</feature>
<name>A0A8J3GAL1_9BACT</name>
<feature type="domain" description="SusD-like N-terminal" evidence="7">
    <location>
        <begin position="79"/>
        <end position="211"/>
    </location>
</feature>
<keyword evidence="9" id="KW-1185">Reference proteome</keyword>
<keyword evidence="5" id="KW-0998">Cell outer membrane</keyword>
<evidence type="ECO:0000259" key="6">
    <source>
        <dbReference type="Pfam" id="PF07980"/>
    </source>
</evidence>